<evidence type="ECO:0000256" key="5">
    <source>
        <dbReference type="ARBA" id="ARBA00022741"/>
    </source>
</evidence>
<keyword evidence="11" id="KW-1185">Reference proteome</keyword>
<dbReference type="PANTHER" id="PTHR43297:SF2">
    <property type="entry name" value="DIPEPTIDE TRANSPORT ATP-BINDING PROTEIN DPPD"/>
    <property type="match status" value="1"/>
</dbReference>
<dbReference type="STRING" id="200991.AUC31_15265"/>
<feature type="domain" description="ABC transporter" evidence="9">
    <location>
        <begin position="5"/>
        <end position="256"/>
    </location>
</feature>
<feature type="compositionally biased region" description="Basic and acidic residues" evidence="8">
    <location>
        <begin position="328"/>
        <end position="341"/>
    </location>
</feature>
<dbReference type="SMART" id="SM00382">
    <property type="entry name" value="AAA"/>
    <property type="match status" value="1"/>
</dbReference>
<dbReference type="GO" id="GO:0005886">
    <property type="term" value="C:plasma membrane"/>
    <property type="evidence" value="ECO:0007669"/>
    <property type="project" value="UniProtKB-SubCell"/>
</dbReference>
<feature type="compositionally biased region" description="Polar residues" evidence="8">
    <location>
        <begin position="342"/>
        <end position="351"/>
    </location>
</feature>
<evidence type="ECO:0000313" key="10">
    <source>
        <dbReference type="EMBL" id="ALS76477.1"/>
    </source>
</evidence>
<keyword evidence="5" id="KW-0547">Nucleotide-binding</keyword>
<accession>A0A0U2YUH1</accession>
<keyword evidence="4" id="KW-1003">Cell membrane</keyword>
<dbReference type="EMBL" id="CP013659">
    <property type="protein sequence ID" value="ALS76477.1"/>
    <property type="molecule type" value="Genomic_DNA"/>
</dbReference>
<dbReference type="Gene3D" id="3.40.50.300">
    <property type="entry name" value="P-loop containing nucleotide triphosphate hydrolases"/>
    <property type="match status" value="1"/>
</dbReference>
<organism evidence="10 11">
    <name type="scientific">Planococcus rifietoensis</name>
    <dbReference type="NCBI Taxonomy" id="200991"/>
    <lineage>
        <taxon>Bacteria</taxon>
        <taxon>Bacillati</taxon>
        <taxon>Bacillota</taxon>
        <taxon>Bacilli</taxon>
        <taxon>Bacillales</taxon>
        <taxon>Caryophanaceae</taxon>
        <taxon>Planococcus</taxon>
    </lineage>
</organism>
<proteinExistence type="inferred from homology"/>
<feature type="region of interest" description="Disordered" evidence="8">
    <location>
        <begin position="328"/>
        <end position="351"/>
    </location>
</feature>
<dbReference type="InterPro" id="IPR027417">
    <property type="entry name" value="P-loop_NTPase"/>
</dbReference>
<evidence type="ECO:0000256" key="1">
    <source>
        <dbReference type="ARBA" id="ARBA00004202"/>
    </source>
</evidence>
<dbReference type="Pfam" id="PF00005">
    <property type="entry name" value="ABC_tran"/>
    <property type="match status" value="1"/>
</dbReference>
<dbReference type="SUPFAM" id="SSF52540">
    <property type="entry name" value="P-loop containing nucleoside triphosphate hydrolases"/>
    <property type="match status" value="1"/>
</dbReference>
<dbReference type="AlphaFoldDB" id="A0A0U2YUH1"/>
<dbReference type="Proteomes" id="UP000067683">
    <property type="component" value="Chromosome"/>
</dbReference>
<dbReference type="GO" id="GO:0015833">
    <property type="term" value="P:peptide transport"/>
    <property type="evidence" value="ECO:0007669"/>
    <property type="project" value="InterPro"/>
</dbReference>
<dbReference type="OrthoDB" id="9806285at2"/>
<keyword evidence="7" id="KW-0472">Membrane</keyword>
<evidence type="ECO:0000256" key="8">
    <source>
        <dbReference type="SAM" id="MobiDB-lite"/>
    </source>
</evidence>
<dbReference type="NCBIfam" id="TIGR01727">
    <property type="entry name" value="oligo_HPY"/>
    <property type="match status" value="1"/>
</dbReference>
<dbReference type="RefSeq" id="WP_058383179.1">
    <property type="nucleotide sequence ID" value="NZ_CP013659.2"/>
</dbReference>
<evidence type="ECO:0000256" key="3">
    <source>
        <dbReference type="ARBA" id="ARBA00022448"/>
    </source>
</evidence>
<dbReference type="GO" id="GO:0016887">
    <property type="term" value="F:ATP hydrolysis activity"/>
    <property type="evidence" value="ECO:0007669"/>
    <property type="project" value="InterPro"/>
</dbReference>
<reference evidence="10" key="1">
    <citation type="submission" date="2016-01" db="EMBL/GenBank/DDBJ databases">
        <title>Complete genome of Planococcus rifietoensis type strain M8.</title>
        <authorList>
            <person name="See-Too W.S."/>
        </authorList>
    </citation>
    <scope>NUCLEOTIDE SEQUENCE [LARGE SCALE GENOMIC DNA]</scope>
    <source>
        <strain evidence="10">M8</strain>
    </source>
</reference>
<dbReference type="Pfam" id="PF08352">
    <property type="entry name" value="oligo_HPY"/>
    <property type="match status" value="1"/>
</dbReference>
<protein>
    <submittedName>
        <fullName evidence="10">Peptide ABC transporter ATP-binding protein</fullName>
    </submittedName>
</protein>
<dbReference type="PANTHER" id="PTHR43297">
    <property type="entry name" value="OLIGOPEPTIDE TRANSPORT ATP-BINDING PROTEIN APPD"/>
    <property type="match status" value="1"/>
</dbReference>
<dbReference type="InterPro" id="IPR050388">
    <property type="entry name" value="ABC_Ni/Peptide_Import"/>
</dbReference>
<dbReference type="InterPro" id="IPR003593">
    <property type="entry name" value="AAA+_ATPase"/>
</dbReference>
<evidence type="ECO:0000256" key="2">
    <source>
        <dbReference type="ARBA" id="ARBA00005417"/>
    </source>
</evidence>
<dbReference type="PROSITE" id="PS50893">
    <property type="entry name" value="ABC_TRANSPORTER_2"/>
    <property type="match status" value="1"/>
</dbReference>
<keyword evidence="3" id="KW-0813">Transport</keyword>
<name>A0A0U2YUH1_9BACL</name>
<evidence type="ECO:0000313" key="11">
    <source>
        <dbReference type="Proteomes" id="UP000067683"/>
    </source>
</evidence>
<gene>
    <name evidence="10" type="ORF">AUC31_15265</name>
</gene>
<dbReference type="GO" id="GO:0005524">
    <property type="term" value="F:ATP binding"/>
    <property type="evidence" value="ECO:0007669"/>
    <property type="project" value="UniProtKB-KW"/>
</dbReference>
<dbReference type="PROSITE" id="PS00211">
    <property type="entry name" value="ABC_TRANSPORTER_1"/>
    <property type="match status" value="1"/>
</dbReference>
<sequence>MDRILEVNNLEVNFKTYGGQVKAVRDVSFHVNKGEVVAIVGESGSGKSVTVQTIMGLIPTPPGIIKGGTIDFQGQDLLKLSKRELRKIKGSKIGMIFQDPMTSLNPTMVVGKQIAEGVIAHQNVSKKEAKAKAIEMIKLVGIPNPEERYHQYPHEFSGGMRQRAMIAIALACKPDLLIADEPTTALDVTIQAQVLELMKDIQEKTNTSIILITHDLGVVAETAQRVMVMYGGMMVESGTVFDLFENPKHPYTWGLLNSIPDVEGPEKKKLIPIEGSPPDLFAPPKGCPFAPRCEFAMDICVEKMPGAFEINEGHHAKCWLNDERSPKVDHEFAPKTQEKQQAETVGSGQKW</sequence>
<dbReference type="InterPro" id="IPR013563">
    <property type="entry name" value="Oligopep_ABC_C"/>
</dbReference>
<dbReference type="FunFam" id="3.40.50.300:FF:000016">
    <property type="entry name" value="Oligopeptide ABC transporter ATP-binding component"/>
    <property type="match status" value="1"/>
</dbReference>
<evidence type="ECO:0000259" key="9">
    <source>
        <dbReference type="PROSITE" id="PS50893"/>
    </source>
</evidence>
<comment type="similarity">
    <text evidence="2">Belongs to the ABC transporter superfamily.</text>
</comment>
<evidence type="ECO:0000256" key="4">
    <source>
        <dbReference type="ARBA" id="ARBA00022475"/>
    </source>
</evidence>
<comment type="subcellular location">
    <subcellularLocation>
        <location evidence="1">Cell membrane</location>
        <topology evidence="1">Peripheral membrane protein</topology>
    </subcellularLocation>
</comment>
<keyword evidence="6 10" id="KW-0067">ATP-binding</keyword>
<dbReference type="InterPro" id="IPR017871">
    <property type="entry name" value="ABC_transporter-like_CS"/>
</dbReference>
<dbReference type="InterPro" id="IPR003439">
    <property type="entry name" value="ABC_transporter-like_ATP-bd"/>
</dbReference>
<dbReference type="KEGG" id="prt:AUC31_15265"/>
<evidence type="ECO:0000256" key="6">
    <source>
        <dbReference type="ARBA" id="ARBA00022840"/>
    </source>
</evidence>
<dbReference type="CDD" id="cd03257">
    <property type="entry name" value="ABC_NikE_OppD_transporters"/>
    <property type="match status" value="1"/>
</dbReference>
<evidence type="ECO:0000256" key="7">
    <source>
        <dbReference type="ARBA" id="ARBA00023136"/>
    </source>
</evidence>